<dbReference type="EMBL" id="BGZK01000157">
    <property type="protein sequence ID" value="GBP24065.1"/>
    <property type="molecule type" value="Genomic_DNA"/>
</dbReference>
<keyword evidence="2" id="KW-1133">Transmembrane helix</keyword>
<gene>
    <name evidence="3" type="ORF">EVAR_27288_1</name>
</gene>
<name>A0A4C1UC89_EUMVA</name>
<evidence type="ECO:0000313" key="4">
    <source>
        <dbReference type="Proteomes" id="UP000299102"/>
    </source>
</evidence>
<keyword evidence="4" id="KW-1185">Reference proteome</keyword>
<organism evidence="3 4">
    <name type="scientific">Eumeta variegata</name>
    <name type="common">Bagworm moth</name>
    <name type="synonym">Eumeta japonica</name>
    <dbReference type="NCBI Taxonomy" id="151549"/>
    <lineage>
        <taxon>Eukaryota</taxon>
        <taxon>Metazoa</taxon>
        <taxon>Ecdysozoa</taxon>
        <taxon>Arthropoda</taxon>
        <taxon>Hexapoda</taxon>
        <taxon>Insecta</taxon>
        <taxon>Pterygota</taxon>
        <taxon>Neoptera</taxon>
        <taxon>Endopterygota</taxon>
        <taxon>Lepidoptera</taxon>
        <taxon>Glossata</taxon>
        <taxon>Ditrysia</taxon>
        <taxon>Tineoidea</taxon>
        <taxon>Psychidae</taxon>
        <taxon>Oiketicinae</taxon>
        <taxon>Eumeta</taxon>
    </lineage>
</organism>
<keyword evidence="2" id="KW-0812">Transmembrane</keyword>
<feature type="transmembrane region" description="Helical" evidence="2">
    <location>
        <begin position="68"/>
        <end position="91"/>
    </location>
</feature>
<evidence type="ECO:0000256" key="1">
    <source>
        <dbReference type="SAM" id="MobiDB-lite"/>
    </source>
</evidence>
<comment type="caution">
    <text evidence="3">The sequence shown here is derived from an EMBL/GenBank/DDBJ whole genome shotgun (WGS) entry which is preliminary data.</text>
</comment>
<feature type="region of interest" description="Disordered" evidence="1">
    <location>
        <begin position="27"/>
        <end position="55"/>
    </location>
</feature>
<proteinExistence type="predicted"/>
<dbReference type="AlphaFoldDB" id="A0A4C1UC89"/>
<protein>
    <submittedName>
        <fullName evidence="3">Uncharacterized protein</fullName>
    </submittedName>
</protein>
<evidence type="ECO:0000256" key="2">
    <source>
        <dbReference type="SAM" id="Phobius"/>
    </source>
</evidence>
<reference evidence="3 4" key="1">
    <citation type="journal article" date="2019" name="Commun. Biol.">
        <title>The bagworm genome reveals a unique fibroin gene that provides high tensile strength.</title>
        <authorList>
            <person name="Kono N."/>
            <person name="Nakamura H."/>
            <person name="Ohtoshi R."/>
            <person name="Tomita M."/>
            <person name="Numata K."/>
            <person name="Arakawa K."/>
        </authorList>
    </citation>
    <scope>NUCLEOTIDE SEQUENCE [LARGE SCALE GENOMIC DNA]</scope>
</reference>
<keyword evidence="2" id="KW-0472">Membrane</keyword>
<dbReference type="Proteomes" id="UP000299102">
    <property type="component" value="Unassembled WGS sequence"/>
</dbReference>
<accession>A0A4C1UC89</accession>
<sequence>MLRSMAQRENRKHEFICFQILTHPATRTTEKKKTLRPPENAPVEDSPTLPLNGDPLKQRRRFRSVSQYFRGPFLSAAFGSSAGIFSFDVLINGRGPRGRSLSILKCYAAARGRWRGVGGFCSLRRLKKVNV</sequence>
<evidence type="ECO:0000313" key="3">
    <source>
        <dbReference type="EMBL" id="GBP24065.1"/>
    </source>
</evidence>